<dbReference type="CDD" id="cd09680">
    <property type="entry name" value="Cas10_III"/>
    <property type="match status" value="1"/>
</dbReference>
<evidence type="ECO:0000256" key="1">
    <source>
        <dbReference type="ARBA" id="ARBA00005700"/>
    </source>
</evidence>
<dbReference type="InterPro" id="IPR041062">
    <property type="entry name" value="Csm1_B"/>
</dbReference>
<evidence type="ECO:0000259" key="12">
    <source>
        <dbReference type="PROSITE" id="PS50887"/>
    </source>
</evidence>
<evidence type="ECO:0000256" key="10">
    <source>
        <dbReference type="ARBA" id="ARBA00023118"/>
    </source>
</evidence>
<name>A0ABV9QIW5_9FIRM</name>
<dbReference type="InterPro" id="IPR000160">
    <property type="entry name" value="GGDEF_dom"/>
</dbReference>
<dbReference type="InterPro" id="IPR054767">
    <property type="entry name" value="Cas10-Cmr2_palm2"/>
</dbReference>
<keyword evidence="3" id="KW-0808">Transferase</keyword>
<dbReference type="InterPro" id="IPR043128">
    <property type="entry name" value="Rev_trsase/Diguanyl_cyclase"/>
</dbReference>
<dbReference type="Pfam" id="PF18211">
    <property type="entry name" value="Csm1_B"/>
    <property type="match status" value="1"/>
</dbReference>
<evidence type="ECO:0000256" key="11">
    <source>
        <dbReference type="ARBA" id="ARBA00032922"/>
    </source>
</evidence>
<dbReference type="Pfam" id="PF22335">
    <property type="entry name" value="Cas10-Cmr2_palm2"/>
    <property type="match status" value="1"/>
</dbReference>
<accession>A0ABV9QIW5</accession>
<keyword evidence="4" id="KW-0540">Nuclease</keyword>
<dbReference type="PANTHER" id="PTHR36528">
    <property type="entry name" value="CRISPR SYSTEM SINGLE-STRAND-SPECIFIC DEOXYRIBONUCLEASE CAS10/CSM1 (SUBTYPE III-A)"/>
    <property type="match status" value="1"/>
</dbReference>
<gene>
    <name evidence="13" type="primary">cas10</name>
    <name evidence="13" type="ORF">ACFO4R_01505</name>
</gene>
<comment type="similarity">
    <text evidence="1">Belongs to the CRISPR-associated Cas10/Csm1 family.</text>
</comment>
<comment type="caution">
    <text evidence="13">The sequence shown here is derived from an EMBL/GenBank/DDBJ whole genome shotgun (WGS) entry which is preliminary data.</text>
</comment>
<dbReference type="Gene3D" id="3.30.70.270">
    <property type="match status" value="1"/>
</dbReference>
<sequence>MNDKLHLVQLGALLHDIDIIVRGAGLSKENDLHPGSAYLKGNGLFSQKDTEVCDIIDHSCEEELKKASLSEDSVAYLVYEANNIASGTGRRSAPKTGVKKELNSIFNLIRPEIPSAGKIFPPGDVKKDFNMPRKPGNNGSSSLYYAEKLEAITKVLKTDPAIEDLLVALEENASFLPSSAYPEHSDVSCYDHARIVTALASCMYLYDREQGITDWKKEYLDRTDARKTEKYLFVLGEFTGIQDFIYTITSKMAMKSLRGRSFYLELFTEHIIDEILSNLSLNRANLIYSGGSQFYLLLPNTSQAIRLLEDCHEKINDFLLEEFGTKLYFEMAWVPATAEDLGNGLDVELKTENKLGEVFRQSAIKTSKGKINRYCSPQLEDLFNEDSEINAVHSYTGECVICKKAEKDEILQSNKEAREKRTGGDDDLEGVEICDSCNGFIELGSVIAKLYGEDRGFLVETYKKDEETPKKPKGALIELPLLEGGRVYLRLMDEDKVKNLDRNGELHRYYSVNSIHTGDLLCKNISVGNYNVPNEGKGLVEFNALVTRSKGIRRLAVLRADVDNLGTLFQSGFEDKNSKQSFRHVTLSKSAVLSGYLSDFFKRRINLILERRDGASAHNEIFKEYCNLISSSEKKFRDIVVVYSGGDDLFVIGTWNDVLEFAVDLRTAFREFTNGKITLSAGIGFFGESFPVYQMAGRTGELEKLAKEYTKGNSPLPTKDAIALFGRMSDERLNHVYVWDEFIDKVLYEKYDYLKQNVDFKEDSGSKLFVGKSKWYKLMDLIIQRLTVGNRIDIARFAYTIARIRHTKDNEQTYQDFKETMLIWMRNEEDAKQLLTAINLIIYEEREGAKWADK</sequence>
<dbReference type="PROSITE" id="PS50887">
    <property type="entry name" value="GGDEF"/>
    <property type="match status" value="1"/>
</dbReference>
<keyword evidence="6" id="KW-0255">Endonuclease</keyword>
<evidence type="ECO:0000313" key="13">
    <source>
        <dbReference type="EMBL" id="MFC4803748.1"/>
    </source>
</evidence>
<feature type="domain" description="GGDEF" evidence="12">
    <location>
        <begin position="553"/>
        <end position="721"/>
    </location>
</feature>
<organism evidence="13 14">
    <name type="scientific">Filifactor villosus</name>
    <dbReference type="NCBI Taxonomy" id="29374"/>
    <lineage>
        <taxon>Bacteria</taxon>
        <taxon>Bacillati</taxon>
        <taxon>Bacillota</taxon>
        <taxon>Clostridia</taxon>
        <taxon>Peptostreptococcales</taxon>
        <taxon>Filifactoraceae</taxon>
        <taxon>Filifactor</taxon>
    </lineage>
</organism>
<keyword evidence="14" id="KW-1185">Reference proteome</keyword>
<dbReference type="Pfam" id="PF20824">
    <property type="entry name" value="Cmr2_hel_dom2"/>
    <property type="match status" value="1"/>
</dbReference>
<evidence type="ECO:0000256" key="8">
    <source>
        <dbReference type="ARBA" id="ARBA00022839"/>
    </source>
</evidence>
<proteinExistence type="inferred from homology"/>
<keyword evidence="9" id="KW-0067">ATP-binding</keyword>
<evidence type="ECO:0000256" key="9">
    <source>
        <dbReference type="ARBA" id="ARBA00022840"/>
    </source>
</evidence>
<evidence type="ECO:0000256" key="4">
    <source>
        <dbReference type="ARBA" id="ARBA00022722"/>
    </source>
</evidence>
<keyword evidence="8" id="KW-0269">Exonuclease</keyword>
<evidence type="ECO:0000256" key="6">
    <source>
        <dbReference type="ARBA" id="ARBA00022759"/>
    </source>
</evidence>
<dbReference type="InterPro" id="IPR048693">
    <property type="entry name" value="Cmr2-like_C"/>
</dbReference>
<evidence type="ECO:0000256" key="7">
    <source>
        <dbReference type="ARBA" id="ARBA00022801"/>
    </source>
</evidence>
<protein>
    <recommendedName>
        <fullName evidence="2">CRISPR system single-strand-specific deoxyribonuclease Cas10/Csm1 (subtype III-A)</fullName>
    </recommendedName>
    <alternativeName>
        <fullName evidence="11">Cyclic oligoadenylate synthase</fullName>
    </alternativeName>
</protein>
<evidence type="ECO:0000313" key="14">
    <source>
        <dbReference type="Proteomes" id="UP001595916"/>
    </source>
</evidence>
<evidence type="ECO:0000256" key="5">
    <source>
        <dbReference type="ARBA" id="ARBA00022741"/>
    </source>
</evidence>
<evidence type="ECO:0000256" key="2">
    <source>
        <dbReference type="ARBA" id="ARBA00014333"/>
    </source>
</evidence>
<dbReference type="Proteomes" id="UP001595916">
    <property type="component" value="Unassembled WGS sequence"/>
</dbReference>
<reference evidence="14" key="1">
    <citation type="journal article" date="2019" name="Int. J. Syst. Evol. Microbiol.">
        <title>The Global Catalogue of Microorganisms (GCM) 10K type strain sequencing project: providing services to taxonomists for standard genome sequencing and annotation.</title>
        <authorList>
            <consortium name="The Broad Institute Genomics Platform"/>
            <consortium name="The Broad Institute Genome Sequencing Center for Infectious Disease"/>
            <person name="Wu L."/>
            <person name="Ma J."/>
        </authorList>
    </citation>
    <scope>NUCLEOTIDE SEQUENCE [LARGE SCALE GENOMIC DNA]</scope>
    <source>
        <strain evidence="14">CCUG 46385</strain>
    </source>
</reference>
<keyword evidence="5" id="KW-0547">Nucleotide-binding</keyword>
<dbReference type="InterPro" id="IPR052117">
    <property type="entry name" value="Cas10/Csm1_subtype-III-A"/>
</dbReference>
<dbReference type="PANTHER" id="PTHR36528:SF1">
    <property type="entry name" value="CRISPR SYSTEM SINGLE-STRAND-SPECIFIC DEOXYRIBONUCLEASE CAS10_CSM1 (SUBTYPE III-A)"/>
    <property type="match status" value="1"/>
</dbReference>
<keyword evidence="7" id="KW-0378">Hydrolase</keyword>
<keyword evidence="10" id="KW-0051">Antiviral defense</keyword>
<evidence type="ECO:0000256" key="3">
    <source>
        <dbReference type="ARBA" id="ARBA00022679"/>
    </source>
</evidence>
<dbReference type="RefSeq" id="WP_379787199.1">
    <property type="nucleotide sequence ID" value="NZ_JBHSHL010000003.1"/>
</dbReference>
<dbReference type="InterPro" id="IPR013408">
    <property type="entry name" value="Cas10/Csm1"/>
</dbReference>
<dbReference type="EMBL" id="JBHSHL010000003">
    <property type="protein sequence ID" value="MFC4803748.1"/>
    <property type="molecule type" value="Genomic_DNA"/>
</dbReference>
<dbReference type="NCBIfam" id="TIGR02578">
    <property type="entry name" value="cas_TM1811_Csm1"/>
    <property type="match status" value="1"/>
</dbReference>